<dbReference type="PANTHER" id="PTHR35457">
    <property type="entry name" value="HEME A SYNTHASE"/>
    <property type="match status" value="1"/>
</dbReference>
<evidence type="ECO:0000256" key="8">
    <source>
        <dbReference type="ARBA" id="ARBA00023133"/>
    </source>
</evidence>
<dbReference type="InterPro" id="IPR050450">
    <property type="entry name" value="COX15/CtaA_HemeA_synthase"/>
</dbReference>
<keyword evidence="6" id="KW-0560">Oxidoreductase</keyword>
<gene>
    <name evidence="13" type="ORF">K1X11_008490</name>
</gene>
<reference evidence="13 14" key="1">
    <citation type="submission" date="2023-12" db="EMBL/GenBank/DDBJ databases">
        <title>Description of an unclassified Opitutus bacterium of Verrucomicrobiota.</title>
        <authorList>
            <person name="Zhang D.-F."/>
        </authorList>
    </citation>
    <scope>NUCLEOTIDE SEQUENCE [LARGE SCALE GENOMIC DNA]</scope>
    <source>
        <strain evidence="13 14">WL0086</strain>
    </source>
</reference>
<dbReference type="Proteomes" id="UP000738431">
    <property type="component" value="Chromosome"/>
</dbReference>
<dbReference type="EMBL" id="CP139781">
    <property type="protein sequence ID" value="WRQ89445.1"/>
    <property type="molecule type" value="Genomic_DNA"/>
</dbReference>
<feature type="transmembrane region" description="Helical" evidence="12">
    <location>
        <begin position="104"/>
        <end position="125"/>
    </location>
</feature>
<keyword evidence="4" id="KW-0479">Metal-binding</keyword>
<dbReference type="InterPro" id="IPR003780">
    <property type="entry name" value="COX15/CtaA_fam"/>
</dbReference>
<accession>A0ABZ1CGP8</accession>
<keyword evidence="7" id="KW-0408">Iron</keyword>
<evidence type="ECO:0000256" key="11">
    <source>
        <dbReference type="ARBA" id="ARBA00023444"/>
    </source>
</evidence>
<evidence type="ECO:0000256" key="3">
    <source>
        <dbReference type="ARBA" id="ARBA00022692"/>
    </source>
</evidence>
<keyword evidence="2" id="KW-1003">Cell membrane</keyword>
<evidence type="ECO:0000313" key="14">
    <source>
        <dbReference type="Proteomes" id="UP000738431"/>
    </source>
</evidence>
<evidence type="ECO:0000256" key="9">
    <source>
        <dbReference type="ARBA" id="ARBA00023136"/>
    </source>
</evidence>
<organism evidence="13 14">
    <name type="scientific">Actomonas aquatica</name>
    <dbReference type="NCBI Taxonomy" id="2866162"/>
    <lineage>
        <taxon>Bacteria</taxon>
        <taxon>Pseudomonadati</taxon>
        <taxon>Verrucomicrobiota</taxon>
        <taxon>Opitutia</taxon>
        <taxon>Opitutales</taxon>
        <taxon>Opitutaceae</taxon>
        <taxon>Actomonas</taxon>
    </lineage>
</organism>
<feature type="transmembrane region" description="Helical" evidence="12">
    <location>
        <begin position="20"/>
        <end position="48"/>
    </location>
</feature>
<evidence type="ECO:0000256" key="2">
    <source>
        <dbReference type="ARBA" id="ARBA00022475"/>
    </source>
</evidence>
<feature type="transmembrane region" description="Helical" evidence="12">
    <location>
        <begin position="233"/>
        <end position="251"/>
    </location>
</feature>
<sequence length="319" mass="34342">MPLLSTSARSSSYQPGLAWFATLGGIWVFVLVMLGAFTTSIGAGMIFLDWPLSNGSLNPDGWLSDIMMFAEHSHRLSAGMMSFITIGIWLAVWKKEARAWVRHVALFAVALVFVQALVGGLRVLLDHIFLDSVSVGRLFAMLHACLAQVYVCTLLTIALALSRPWIEASARSDGLAALSRLGRWCCGLLLLQLAIAAIMRHSYAGMAIPTFPLSSADGDLLPPLWNFRVGIHFAHRVMAVVLSVALITYAVKLAKAHLGGAGTTIATLLVAQVALGASVIWTTRNPYVTTGHVLVGALLLATTYGATLWTMRREGRVSV</sequence>
<keyword evidence="3 12" id="KW-0812">Transmembrane</keyword>
<keyword evidence="9 12" id="KW-0472">Membrane</keyword>
<evidence type="ECO:0000256" key="6">
    <source>
        <dbReference type="ARBA" id="ARBA00023002"/>
    </source>
</evidence>
<comment type="pathway">
    <text evidence="11">Porphyrin-containing compound metabolism.</text>
</comment>
<keyword evidence="8" id="KW-0350">Heme biosynthesis</keyword>
<evidence type="ECO:0000256" key="12">
    <source>
        <dbReference type="SAM" id="Phobius"/>
    </source>
</evidence>
<dbReference type="RefSeq" id="WP_221029865.1">
    <property type="nucleotide sequence ID" value="NZ_CP139781.1"/>
</dbReference>
<dbReference type="PANTHER" id="PTHR35457:SF1">
    <property type="entry name" value="HEME A SYNTHASE"/>
    <property type="match status" value="1"/>
</dbReference>
<proteinExistence type="predicted"/>
<name>A0ABZ1CGP8_9BACT</name>
<feature type="transmembrane region" description="Helical" evidence="12">
    <location>
        <begin position="74"/>
        <end position="92"/>
    </location>
</feature>
<feature type="transmembrane region" description="Helical" evidence="12">
    <location>
        <begin position="137"/>
        <end position="161"/>
    </location>
</feature>
<evidence type="ECO:0000256" key="7">
    <source>
        <dbReference type="ARBA" id="ARBA00023004"/>
    </source>
</evidence>
<evidence type="ECO:0000256" key="4">
    <source>
        <dbReference type="ARBA" id="ARBA00022723"/>
    </source>
</evidence>
<comment type="subcellular location">
    <subcellularLocation>
        <location evidence="1">Membrane</location>
        <topology evidence="1">Multi-pass membrane protein</topology>
    </subcellularLocation>
</comment>
<feature type="transmembrane region" description="Helical" evidence="12">
    <location>
        <begin position="181"/>
        <end position="199"/>
    </location>
</feature>
<evidence type="ECO:0000313" key="13">
    <source>
        <dbReference type="EMBL" id="WRQ89445.1"/>
    </source>
</evidence>
<keyword evidence="5 12" id="KW-1133">Transmembrane helix</keyword>
<evidence type="ECO:0000256" key="10">
    <source>
        <dbReference type="ARBA" id="ARBA00023157"/>
    </source>
</evidence>
<evidence type="ECO:0000256" key="1">
    <source>
        <dbReference type="ARBA" id="ARBA00004141"/>
    </source>
</evidence>
<evidence type="ECO:0000256" key="5">
    <source>
        <dbReference type="ARBA" id="ARBA00022989"/>
    </source>
</evidence>
<keyword evidence="14" id="KW-1185">Reference proteome</keyword>
<keyword evidence="10" id="KW-1015">Disulfide bond</keyword>
<feature type="transmembrane region" description="Helical" evidence="12">
    <location>
        <begin position="293"/>
        <end position="311"/>
    </location>
</feature>
<dbReference type="Pfam" id="PF02628">
    <property type="entry name" value="COX15-CtaA"/>
    <property type="match status" value="1"/>
</dbReference>
<protein>
    <submittedName>
        <fullName evidence="13">COX15/CtaA family protein</fullName>
    </submittedName>
</protein>
<feature type="transmembrane region" description="Helical" evidence="12">
    <location>
        <begin position="258"/>
        <end position="281"/>
    </location>
</feature>